<accession>A0AAE1WXZ1</accession>
<dbReference type="EMBL" id="JACGWL010000005">
    <property type="protein sequence ID" value="KAK4401368.1"/>
    <property type="molecule type" value="Genomic_DNA"/>
</dbReference>
<sequence>MDNDSQRSVSLRAARRTHNQHTKGVLLDTEGGISYGGKLSQEYAMKIIWKKGFVRLILMAGILWMLLILAVLLFHIWTCQSSVASFAALCNKDSKVFGMLNNMGLVTPPHRCPIPVADDPEKITIPKERNT</sequence>
<evidence type="ECO:0000313" key="3">
    <source>
        <dbReference type="Proteomes" id="UP001289374"/>
    </source>
</evidence>
<name>A0AAE1WXZ1_9LAMI</name>
<keyword evidence="1" id="KW-0472">Membrane</keyword>
<dbReference type="AlphaFoldDB" id="A0AAE1WXZ1"/>
<organism evidence="2 3">
    <name type="scientific">Sesamum angolense</name>
    <dbReference type="NCBI Taxonomy" id="2727404"/>
    <lineage>
        <taxon>Eukaryota</taxon>
        <taxon>Viridiplantae</taxon>
        <taxon>Streptophyta</taxon>
        <taxon>Embryophyta</taxon>
        <taxon>Tracheophyta</taxon>
        <taxon>Spermatophyta</taxon>
        <taxon>Magnoliopsida</taxon>
        <taxon>eudicotyledons</taxon>
        <taxon>Gunneridae</taxon>
        <taxon>Pentapetalae</taxon>
        <taxon>asterids</taxon>
        <taxon>lamiids</taxon>
        <taxon>Lamiales</taxon>
        <taxon>Pedaliaceae</taxon>
        <taxon>Sesamum</taxon>
    </lineage>
</organism>
<dbReference type="Proteomes" id="UP001289374">
    <property type="component" value="Unassembled WGS sequence"/>
</dbReference>
<gene>
    <name evidence="2" type="ORF">Sango_0877500</name>
</gene>
<keyword evidence="1" id="KW-1133">Transmembrane helix</keyword>
<evidence type="ECO:0000256" key="1">
    <source>
        <dbReference type="SAM" id="Phobius"/>
    </source>
</evidence>
<reference evidence="2" key="1">
    <citation type="submission" date="2020-06" db="EMBL/GenBank/DDBJ databases">
        <authorList>
            <person name="Li T."/>
            <person name="Hu X."/>
            <person name="Zhang T."/>
            <person name="Song X."/>
            <person name="Zhang H."/>
            <person name="Dai N."/>
            <person name="Sheng W."/>
            <person name="Hou X."/>
            <person name="Wei L."/>
        </authorList>
    </citation>
    <scope>NUCLEOTIDE SEQUENCE</scope>
    <source>
        <strain evidence="2">K16</strain>
        <tissue evidence="2">Leaf</tissue>
    </source>
</reference>
<evidence type="ECO:0000313" key="2">
    <source>
        <dbReference type="EMBL" id="KAK4401368.1"/>
    </source>
</evidence>
<keyword evidence="1" id="KW-0812">Transmembrane</keyword>
<proteinExistence type="predicted"/>
<reference evidence="2" key="2">
    <citation type="journal article" date="2024" name="Plant">
        <title>Genomic evolution and insights into agronomic trait innovations of Sesamum species.</title>
        <authorList>
            <person name="Miao H."/>
            <person name="Wang L."/>
            <person name="Qu L."/>
            <person name="Liu H."/>
            <person name="Sun Y."/>
            <person name="Le M."/>
            <person name="Wang Q."/>
            <person name="Wei S."/>
            <person name="Zheng Y."/>
            <person name="Lin W."/>
            <person name="Duan Y."/>
            <person name="Cao H."/>
            <person name="Xiong S."/>
            <person name="Wang X."/>
            <person name="Wei L."/>
            <person name="Li C."/>
            <person name="Ma Q."/>
            <person name="Ju M."/>
            <person name="Zhao R."/>
            <person name="Li G."/>
            <person name="Mu C."/>
            <person name="Tian Q."/>
            <person name="Mei H."/>
            <person name="Zhang T."/>
            <person name="Gao T."/>
            <person name="Zhang H."/>
        </authorList>
    </citation>
    <scope>NUCLEOTIDE SEQUENCE</scope>
    <source>
        <strain evidence="2">K16</strain>
    </source>
</reference>
<feature type="transmembrane region" description="Helical" evidence="1">
    <location>
        <begin position="53"/>
        <end position="77"/>
    </location>
</feature>
<keyword evidence="3" id="KW-1185">Reference proteome</keyword>
<protein>
    <submittedName>
        <fullName evidence="2">Uncharacterized protein</fullName>
    </submittedName>
</protein>
<comment type="caution">
    <text evidence="2">The sequence shown here is derived from an EMBL/GenBank/DDBJ whole genome shotgun (WGS) entry which is preliminary data.</text>
</comment>